<proteinExistence type="predicted"/>
<dbReference type="InterPro" id="IPR029058">
    <property type="entry name" value="AB_hydrolase_fold"/>
</dbReference>
<evidence type="ECO:0000313" key="4">
    <source>
        <dbReference type="Proteomes" id="UP000838763"/>
    </source>
</evidence>
<evidence type="ECO:0000256" key="1">
    <source>
        <dbReference type="SAM" id="SignalP"/>
    </source>
</evidence>
<dbReference type="Pfam" id="PF01738">
    <property type="entry name" value="DLH"/>
    <property type="match status" value="1"/>
</dbReference>
<keyword evidence="1" id="KW-0732">Signal</keyword>
<gene>
    <name evidence="3" type="ORF">PPNO1_LOCUS8836</name>
</gene>
<feature type="signal peptide" evidence="1">
    <location>
        <begin position="1"/>
        <end position="16"/>
    </location>
</feature>
<sequence length="233" mass="25674">MLTIKALLALCAASDGDLTLYVNQPEGEYGDIAILYLTDVFGIQLNQNKLLVDSFSRAGFLTVAPDLFAGEPAPGDLNQPDWDIQKFLQANTPEIVDARIEQAITYLREELGATRIGVTGYCFGGRFAFRFGAEGRGADAVFAAHPSNPEDYEITNLTVAASIAYSESDNSLTPERRAELEVLLREADIPYQFTLYSGTNHGFAVRANLTSPEEKFGKESAFLQAVRWFEQWA</sequence>
<comment type="caution">
    <text evidence="3">The sequence shown here is derived from an EMBL/GenBank/DDBJ whole genome shotgun (WGS) entry which is preliminary data.</text>
</comment>
<dbReference type="Proteomes" id="UP000838763">
    <property type="component" value="Unassembled WGS sequence"/>
</dbReference>
<dbReference type="PANTHER" id="PTHR17630:SF44">
    <property type="entry name" value="PROTEIN AIM2"/>
    <property type="match status" value="1"/>
</dbReference>
<keyword evidence="4" id="KW-1185">Reference proteome</keyword>
<feature type="domain" description="Dienelactone hydrolase" evidence="2">
    <location>
        <begin position="21"/>
        <end position="231"/>
    </location>
</feature>
<dbReference type="GO" id="GO:0016787">
    <property type="term" value="F:hydrolase activity"/>
    <property type="evidence" value="ECO:0007669"/>
    <property type="project" value="InterPro"/>
</dbReference>
<dbReference type="Gene3D" id="3.40.50.1820">
    <property type="entry name" value="alpha/beta hydrolase"/>
    <property type="match status" value="1"/>
</dbReference>
<dbReference type="AlphaFoldDB" id="A0A9P1HCR6"/>
<name>A0A9P1HCR6_9PEZI</name>
<organism evidence="3 4">
    <name type="scientific">Parascedosporium putredinis</name>
    <dbReference type="NCBI Taxonomy" id="1442378"/>
    <lineage>
        <taxon>Eukaryota</taxon>
        <taxon>Fungi</taxon>
        <taxon>Dikarya</taxon>
        <taxon>Ascomycota</taxon>
        <taxon>Pezizomycotina</taxon>
        <taxon>Sordariomycetes</taxon>
        <taxon>Hypocreomycetidae</taxon>
        <taxon>Microascales</taxon>
        <taxon>Microascaceae</taxon>
        <taxon>Parascedosporium</taxon>
    </lineage>
</organism>
<accession>A0A9P1HCR6</accession>
<protein>
    <recommendedName>
        <fullName evidence="2">Dienelactone hydrolase domain-containing protein</fullName>
    </recommendedName>
</protein>
<evidence type="ECO:0000259" key="2">
    <source>
        <dbReference type="Pfam" id="PF01738"/>
    </source>
</evidence>
<evidence type="ECO:0000313" key="3">
    <source>
        <dbReference type="EMBL" id="CAI4219269.1"/>
    </source>
</evidence>
<dbReference type="InterPro" id="IPR002925">
    <property type="entry name" value="Dienelactn_hydro"/>
</dbReference>
<reference evidence="3" key="1">
    <citation type="submission" date="2022-11" db="EMBL/GenBank/DDBJ databases">
        <authorList>
            <person name="Scott C."/>
            <person name="Bruce N."/>
        </authorList>
    </citation>
    <scope>NUCLEOTIDE SEQUENCE</scope>
</reference>
<feature type="chain" id="PRO_5040332437" description="Dienelactone hydrolase domain-containing protein" evidence="1">
    <location>
        <begin position="17"/>
        <end position="233"/>
    </location>
</feature>
<dbReference type="SUPFAM" id="SSF53474">
    <property type="entry name" value="alpha/beta-Hydrolases"/>
    <property type="match status" value="1"/>
</dbReference>
<dbReference type="OrthoDB" id="17560at2759"/>
<dbReference type="PANTHER" id="PTHR17630">
    <property type="entry name" value="DIENELACTONE HYDROLASE"/>
    <property type="match status" value="1"/>
</dbReference>
<dbReference type="EMBL" id="CALLCH030000019">
    <property type="protein sequence ID" value="CAI4219269.1"/>
    <property type="molecule type" value="Genomic_DNA"/>
</dbReference>